<comment type="caution">
    <text evidence="1">The sequence shown here is derived from an EMBL/GenBank/DDBJ whole genome shotgun (WGS) entry which is preliminary data.</text>
</comment>
<dbReference type="Proteomes" id="UP000290289">
    <property type="component" value="Chromosome 13"/>
</dbReference>
<reference evidence="1 2" key="1">
    <citation type="submission" date="2018-10" db="EMBL/GenBank/DDBJ databases">
        <title>A high-quality apple genome assembly.</title>
        <authorList>
            <person name="Hu J."/>
        </authorList>
    </citation>
    <scope>NUCLEOTIDE SEQUENCE [LARGE SCALE GENOMIC DNA]</scope>
    <source>
        <strain evidence="2">cv. HFTH1</strain>
        <tissue evidence="1">Young leaf</tissue>
    </source>
</reference>
<dbReference type="AlphaFoldDB" id="A0A498IC64"/>
<keyword evidence="2" id="KW-1185">Reference proteome</keyword>
<sequence length="135" mass="15009">MMVTSLLHLTSFAAEVVKYMTGFLKYAYSISPYSDLEVMIPQLRLTILQLVMYLASLRKAPISTTNSLYNLPLTKSNATRTFSTIARSSVNQAKILKPPCLSLPTPASMHYNAPYYNMALCNLAPVAFRLVTPNP</sequence>
<protein>
    <submittedName>
        <fullName evidence="1">Uncharacterized protein</fullName>
    </submittedName>
</protein>
<evidence type="ECO:0000313" key="2">
    <source>
        <dbReference type="Proteomes" id="UP000290289"/>
    </source>
</evidence>
<name>A0A498IC64_MALDO</name>
<gene>
    <name evidence="1" type="ORF">DVH24_002241</name>
</gene>
<organism evidence="1 2">
    <name type="scientific">Malus domestica</name>
    <name type="common">Apple</name>
    <name type="synonym">Pyrus malus</name>
    <dbReference type="NCBI Taxonomy" id="3750"/>
    <lineage>
        <taxon>Eukaryota</taxon>
        <taxon>Viridiplantae</taxon>
        <taxon>Streptophyta</taxon>
        <taxon>Embryophyta</taxon>
        <taxon>Tracheophyta</taxon>
        <taxon>Spermatophyta</taxon>
        <taxon>Magnoliopsida</taxon>
        <taxon>eudicotyledons</taxon>
        <taxon>Gunneridae</taxon>
        <taxon>Pentapetalae</taxon>
        <taxon>rosids</taxon>
        <taxon>fabids</taxon>
        <taxon>Rosales</taxon>
        <taxon>Rosaceae</taxon>
        <taxon>Amygdaloideae</taxon>
        <taxon>Maleae</taxon>
        <taxon>Malus</taxon>
    </lineage>
</organism>
<proteinExistence type="predicted"/>
<evidence type="ECO:0000313" key="1">
    <source>
        <dbReference type="EMBL" id="RXH78723.1"/>
    </source>
</evidence>
<dbReference type="EMBL" id="RDQH01000339">
    <property type="protein sequence ID" value="RXH78723.1"/>
    <property type="molecule type" value="Genomic_DNA"/>
</dbReference>
<accession>A0A498IC64</accession>